<name>A0ABY7S3N4_9FLAO</name>
<accession>A0ABY7S3N4</accession>
<sequence>MKLIATLIIACFAMTLSASSKNDCSAQLIVEKNRNSKSADEDGAQFILVLTNTSQETKTFNLSAKNLSEPCNNNNSQYNRGTSSESAPLDVSFQNNGINRNNANTASKFNITLNSGESYKFIVNAEAPKGTPLNTWSCIEVEAKSTDCKSISETQTLSVYVADPSEG</sequence>
<keyword evidence="3" id="KW-1185">Reference proteome</keyword>
<evidence type="ECO:0000256" key="1">
    <source>
        <dbReference type="SAM" id="SignalP"/>
    </source>
</evidence>
<reference evidence="2 3" key="1">
    <citation type="submission" date="2023-01" db="EMBL/GenBank/DDBJ databases">
        <title>Psychroserpens ponticola sp. nov., isolated from seawater.</title>
        <authorList>
            <person name="Kristyanto S."/>
            <person name="Jung J."/>
            <person name="Kim J.M."/>
            <person name="Jeon C.O."/>
        </authorList>
    </citation>
    <scope>NUCLEOTIDE SEQUENCE [LARGE SCALE GENOMIC DNA]</scope>
    <source>
        <strain evidence="2 3">MSW6</strain>
    </source>
</reference>
<gene>
    <name evidence="2" type="ORF">MUN68_006105</name>
</gene>
<evidence type="ECO:0008006" key="4">
    <source>
        <dbReference type="Google" id="ProtNLM"/>
    </source>
</evidence>
<keyword evidence="1" id="KW-0732">Signal</keyword>
<feature type="signal peptide" evidence="1">
    <location>
        <begin position="1"/>
        <end position="18"/>
    </location>
</feature>
<organism evidence="2 3">
    <name type="scientific">Psychroserpens ponticola</name>
    <dbReference type="NCBI Taxonomy" id="2932268"/>
    <lineage>
        <taxon>Bacteria</taxon>
        <taxon>Pseudomonadati</taxon>
        <taxon>Bacteroidota</taxon>
        <taxon>Flavobacteriia</taxon>
        <taxon>Flavobacteriales</taxon>
        <taxon>Flavobacteriaceae</taxon>
        <taxon>Psychroserpens</taxon>
    </lineage>
</organism>
<evidence type="ECO:0000313" key="3">
    <source>
        <dbReference type="Proteomes" id="UP001202717"/>
    </source>
</evidence>
<proteinExistence type="predicted"/>
<evidence type="ECO:0000313" key="2">
    <source>
        <dbReference type="EMBL" id="WCO03061.1"/>
    </source>
</evidence>
<feature type="chain" id="PRO_5045858739" description="Fn3-like domain-containing protein" evidence="1">
    <location>
        <begin position="19"/>
        <end position="167"/>
    </location>
</feature>
<dbReference type="EMBL" id="CP116221">
    <property type="protein sequence ID" value="WCO03061.1"/>
    <property type="molecule type" value="Genomic_DNA"/>
</dbReference>
<dbReference type="Proteomes" id="UP001202717">
    <property type="component" value="Chromosome"/>
</dbReference>
<protein>
    <recommendedName>
        <fullName evidence="4">Fn3-like domain-containing protein</fullName>
    </recommendedName>
</protein>
<dbReference type="RefSeq" id="WP_249993982.1">
    <property type="nucleotide sequence ID" value="NZ_CP116221.1"/>
</dbReference>